<sequence length="216" mass="23562">MSLQDKLDAERTLRLVNEALRAAYEETITTLGRNGLMPGVLVEEAPFPDFILPNIEGKLVSLSALLARGPVIVQFFRGEWCPYCRLMLDALVAALPEIEAQGASLVALTPDTGPPARDAKVNHSATFEVLSDIDCGVGLAAGVVFRLPPLYRARMQAVGTDVPSRHGNDSWFLPIPATFVLDRDGRVAWRFADVDFTRRAAPERILAALRQLAAPD</sequence>
<evidence type="ECO:0000313" key="14">
    <source>
        <dbReference type="Proteomes" id="UP000186308"/>
    </source>
</evidence>
<evidence type="ECO:0000256" key="1">
    <source>
        <dbReference type="ARBA" id="ARBA00003330"/>
    </source>
</evidence>
<dbReference type="Pfam" id="PF00578">
    <property type="entry name" value="AhpC-TSA"/>
    <property type="match status" value="1"/>
</dbReference>
<comment type="catalytic activity">
    <reaction evidence="11">
        <text>a hydroperoxide + [thioredoxin]-dithiol = an alcohol + [thioredoxin]-disulfide + H2O</text>
        <dbReference type="Rhea" id="RHEA:62620"/>
        <dbReference type="Rhea" id="RHEA-COMP:10698"/>
        <dbReference type="Rhea" id="RHEA-COMP:10700"/>
        <dbReference type="ChEBI" id="CHEBI:15377"/>
        <dbReference type="ChEBI" id="CHEBI:29950"/>
        <dbReference type="ChEBI" id="CHEBI:30879"/>
        <dbReference type="ChEBI" id="CHEBI:35924"/>
        <dbReference type="ChEBI" id="CHEBI:50058"/>
        <dbReference type="EC" id="1.11.1.24"/>
    </reaction>
</comment>
<dbReference type="EC" id="1.11.1.24" evidence="2"/>
<dbReference type="EMBL" id="FTNE01000002">
    <property type="protein sequence ID" value="SIQ20536.1"/>
    <property type="molecule type" value="Genomic_DNA"/>
</dbReference>
<evidence type="ECO:0000313" key="13">
    <source>
        <dbReference type="EMBL" id="SIQ20536.1"/>
    </source>
</evidence>
<dbReference type="Proteomes" id="UP000186308">
    <property type="component" value="Unassembled WGS sequence"/>
</dbReference>
<evidence type="ECO:0000256" key="4">
    <source>
        <dbReference type="ARBA" id="ARBA00022862"/>
    </source>
</evidence>
<dbReference type="InterPro" id="IPR036249">
    <property type="entry name" value="Thioredoxin-like_sf"/>
</dbReference>
<dbReference type="InterPro" id="IPR013766">
    <property type="entry name" value="Thioredoxin_domain"/>
</dbReference>
<dbReference type="InterPro" id="IPR000866">
    <property type="entry name" value="AhpC/TSA"/>
</dbReference>
<organism evidence="13 14">
    <name type="scientific">Acidiphilium rubrum</name>
    <dbReference type="NCBI Taxonomy" id="526"/>
    <lineage>
        <taxon>Bacteria</taxon>
        <taxon>Pseudomonadati</taxon>
        <taxon>Pseudomonadota</taxon>
        <taxon>Alphaproteobacteria</taxon>
        <taxon>Acetobacterales</taxon>
        <taxon>Acidocellaceae</taxon>
        <taxon>Acidiphilium</taxon>
    </lineage>
</organism>
<evidence type="ECO:0000256" key="10">
    <source>
        <dbReference type="ARBA" id="ARBA00042639"/>
    </source>
</evidence>
<evidence type="ECO:0000256" key="5">
    <source>
        <dbReference type="ARBA" id="ARBA00023002"/>
    </source>
</evidence>
<keyword evidence="14" id="KW-1185">Reference proteome</keyword>
<dbReference type="GO" id="GO:0045454">
    <property type="term" value="P:cell redox homeostasis"/>
    <property type="evidence" value="ECO:0007669"/>
    <property type="project" value="TreeGrafter"/>
</dbReference>
<evidence type="ECO:0000256" key="7">
    <source>
        <dbReference type="ARBA" id="ARBA00023284"/>
    </source>
</evidence>
<accession>A0A8G2FFD1</accession>
<comment type="similarity">
    <text evidence="9">Belongs to the peroxiredoxin family. BCP/PrxQ subfamily.</text>
</comment>
<feature type="domain" description="Thioredoxin" evidence="12">
    <location>
        <begin position="41"/>
        <end position="214"/>
    </location>
</feature>
<comment type="function">
    <text evidence="1">Thiol-specific peroxidase that catalyzes the reduction of hydrogen peroxide and organic hydroperoxides to water and alcohols, respectively. Plays a role in cell protection against oxidative stress by detoxifying peroxides and as sensor of hydrogen peroxide-mediated signaling events.</text>
</comment>
<dbReference type="GO" id="GO:0034599">
    <property type="term" value="P:cellular response to oxidative stress"/>
    <property type="evidence" value="ECO:0007669"/>
    <property type="project" value="TreeGrafter"/>
</dbReference>
<evidence type="ECO:0000256" key="11">
    <source>
        <dbReference type="ARBA" id="ARBA00049091"/>
    </source>
</evidence>
<dbReference type="OrthoDB" id="9809746at2"/>
<comment type="caution">
    <text evidence="13">The sequence shown here is derived from an EMBL/GenBank/DDBJ whole genome shotgun (WGS) entry which is preliminary data.</text>
</comment>
<dbReference type="GO" id="GO:0005737">
    <property type="term" value="C:cytoplasm"/>
    <property type="evidence" value="ECO:0007669"/>
    <property type="project" value="TreeGrafter"/>
</dbReference>
<dbReference type="Gene3D" id="3.40.30.10">
    <property type="entry name" value="Glutaredoxin"/>
    <property type="match status" value="1"/>
</dbReference>
<dbReference type="InterPro" id="IPR050924">
    <property type="entry name" value="Peroxiredoxin_BCP/PrxQ"/>
</dbReference>
<keyword evidence="5" id="KW-0560">Oxidoreductase</keyword>
<keyword evidence="3" id="KW-0575">Peroxidase</keyword>
<evidence type="ECO:0000256" key="3">
    <source>
        <dbReference type="ARBA" id="ARBA00022559"/>
    </source>
</evidence>
<evidence type="ECO:0000256" key="8">
    <source>
        <dbReference type="ARBA" id="ARBA00032824"/>
    </source>
</evidence>
<dbReference type="PROSITE" id="PS51352">
    <property type="entry name" value="THIOREDOXIN_2"/>
    <property type="match status" value="1"/>
</dbReference>
<dbReference type="PANTHER" id="PTHR42801">
    <property type="entry name" value="THIOREDOXIN-DEPENDENT PEROXIDE REDUCTASE"/>
    <property type="match status" value="1"/>
</dbReference>
<dbReference type="PANTHER" id="PTHR42801:SF7">
    <property type="entry name" value="SLL1159 PROTEIN"/>
    <property type="match status" value="1"/>
</dbReference>
<evidence type="ECO:0000259" key="12">
    <source>
        <dbReference type="PROSITE" id="PS51352"/>
    </source>
</evidence>
<reference evidence="13 14" key="1">
    <citation type="submission" date="2017-01" db="EMBL/GenBank/DDBJ databases">
        <authorList>
            <person name="Varghese N."/>
            <person name="Submissions S."/>
        </authorList>
    </citation>
    <scope>NUCLEOTIDE SEQUENCE [LARGE SCALE GENOMIC DNA]</scope>
    <source>
        <strain evidence="13 14">ATCC 35905</strain>
    </source>
</reference>
<proteinExistence type="inferred from homology"/>
<dbReference type="CDD" id="cd02970">
    <property type="entry name" value="PRX_like2"/>
    <property type="match status" value="1"/>
</dbReference>
<dbReference type="SUPFAM" id="SSF52833">
    <property type="entry name" value="Thioredoxin-like"/>
    <property type="match status" value="1"/>
</dbReference>
<evidence type="ECO:0000256" key="6">
    <source>
        <dbReference type="ARBA" id="ARBA00023157"/>
    </source>
</evidence>
<protein>
    <recommendedName>
        <fullName evidence="2">thioredoxin-dependent peroxiredoxin</fullName>
        <ecNumber evidence="2">1.11.1.24</ecNumber>
    </recommendedName>
    <alternativeName>
        <fullName evidence="8">Thioredoxin peroxidase</fullName>
    </alternativeName>
    <alternativeName>
        <fullName evidence="10">Thioredoxin-dependent peroxiredoxin Bcp</fullName>
    </alternativeName>
</protein>
<gene>
    <name evidence="13" type="ORF">SAMN05421828_102199</name>
</gene>
<dbReference type="GO" id="GO:0008379">
    <property type="term" value="F:thioredoxin peroxidase activity"/>
    <property type="evidence" value="ECO:0007669"/>
    <property type="project" value="TreeGrafter"/>
</dbReference>
<dbReference type="RefSeq" id="WP_029312107.1">
    <property type="nucleotide sequence ID" value="NZ_DAOMCH010000004.1"/>
</dbReference>
<evidence type="ECO:0000256" key="9">
    <source>
        <dbReference type="ARBA" id="ARBA00038489"/>
    </source>
</evidence>
<keyword evidence="4" id="KW-0049">Antioxidant</keyword>
<name>A0A8G2FFD1_ACIRU</name>
<keyword evidence="7" id="KW-0676">Redox-active center</keyword>
<evidence type="ECO:0000256" key="2">
    <source>
        <dbReference type="ARBA" id="ARBA00013017"/>
    </source>
</evidence>
<dbReference type="AlphaFoldDB" id="A0A8G2FFD1"/>
<keyword evidence="6" id="KW-1015">Disulfide bond</keyword>